<dbReference type="SUPFAM" id="SSF50129">
    <property type="entry name" value="GroES-like"/>
    <property type="match status" value="1"/>
</dbReference>
<dbReference type="PANTHER" id="PTHR11695">
    <property type="entry name" value="ALCOHOL DEHYDROGENASE RELATED"/>
    <property type="match status" value="1"/>
</dbReference>
<feature type="domain" description="Enoyl reductase (ER)" evidence="2">
    <location>
        <begin position="10"/>
        <end position="310"/>
    </location>
</feature>
<sequence>MKVIVCKFYGTTDVLSLAQQAVPTPGKHEVLIEVKAASVNPVDWKIRSGRLLIKTGLRPPKILGSDFSGVIQAIGSQVNEYAVGDEVWGKFDSFKGGSYAQMVVARTSQIGLKPVNLDFFQAAAVPNVGLTAYQAMVHKARLQPGQQVLINGASGGVGLMAVQMAKAMDCEVTAVCSGKNQALVRSMGADHVLDYRQDDILAANKAYQVFFDCVANQSFFRVYRTLKPGGVHIKTMPDMYTMTGQLIRPLSVRRPDHIMVKPSHGDLEQLKKWIEEGQLKPVIQQIFPLSSVASAHRLSETGRVVGKLVLDVASVDINQPN</sequence>
<accession>A0ABV7JFC4</accession>
<dbReference type="InterPro" id="IPR013154">
    <property type="entry name" value="ADH-like_N"/>
</dbReference>
<evidence type="ECO:0000256" key="1">
    <source>
        <dbReference type="ARBA" id="ARBA00023002"/>
    </source>
</evidence>
<dbReference type="Pfam" id="PF13602">
    <property type="entry name" value="ADH_zinc_N_2"/>
    <property type="match status" value="1"/>
</dbReference>
<dbReference type="InterPro" id="IPR036291">
    <property type="entry name" value="NAD(P)-bd_dom_sf"/>
</dbReference>
<dbReference type="InterPro" id="IPR050700">
    <property type="entry name" value="YIM1/Zinc_Alcohol_DH_Fams"/>
</dbReference>
<dbReference type="SMART" id="SM00829">
    <property type="entry name" value="PKS_ER"/>
    <property type="match status" value="1"/>
</dbReference>
<comment type="caution">
    <text evidence="3">The sequence shown here is derived from an EMBL/GenBank/DDBJ whole genome shotgun (WGS) entry which is preliminary data.</text>
</comment>
<dbReference type="PANTHER" id="PTHR11695:SF294">
    <property type="entry name" value="RETICULON-4-INTERACTING PROTEIN 1, MITOCHONDRIAL"/>
    <property type="match status" value="1"/>
</dbReference>
<dbReference type="Pfam" id="PF08240">
    <property type="entry name" value="ADH_N"/>
    <property type="match status" value="1"/>
</dbReference>
<dbReference type="EMBL" id="JBHRTS010000005">
    <property type="protein sequence ID" value="MFC3194796.1"/>
    <property type="molecule type" value="Genomic_DNA"/>
</dbReference>
<organism evidence="3 4">
    <name type="scientific">Marinicella sediminis</name>
    <dbReference type="NCBI Taxonomy" id="1792834"/>
    <lineage>
        <taxon>Bacteria</taxon>
        <taxon>Pseudomonadati</taxon>
        <taxon>Pseudomonadota</taxon>
        <taxon>Gammaproteobacteria</taxon>
        <taxon>Lysobacterales</taxon>
        <taxon>Marinicellaceae</taxon>
        <taxon>Marinicella</taxon>
    </lineage>
</organism>
<evidence type="ECO:0000313" key="4">
    <source>
        <dbReference type="Proteomes" id="UP001595533"/>
    </source>
</evidence>
<dbReference type="RefSeq" id="WP_077410841.1">
    <property type="nucleotide sequence ID" value="NZ_JBHRTS010000005.1"/>
</dbReference>
<dbReference type="PROSITE" id="PS01162">
    <property type="entry name" value="QOR_ZETA_CRYSTAL"/>
    <property type="match status" value="1"/>
</dbReference>
<dbReference type="SUPFAM" id="SSF51735">
    <property type="entry name" value="NAD(P)-binding Rossmann-fold domains"/>
    <property type="match status" value="1"/>
</dbReference>
<name>A0ABV7JFC4_9GAMM</name>
<dbReference type="Gene3D" id="3.90.180.10">
    <property type="entry name" value="Medium-chain alcohol dehydrogenases, catalytic domain"/>
    <property type="match status" value="1"/>
</dbReference>
<protein>
    <submittedName>
        <fullName evidence="3">NAD(P)-dependent alcohol dehydrogenase</fullName>
    </submittedName>
</protein>
<gene>
    <name evidence="3" type="ORF">ACFODZ_11150</name>
</gene>
<evidence type="ECO:0000259" key="2">
    <source>
        <dbReference type="SMART" id="SM00829"/>
    </source>
</evidence>
<dbReference type="Proteomes" id="UP001595533">
    <property type="component" value="Unassembled WGS sequence"/>
</dbReference>
<dbReference type="InterPro" id="IPR002364">
    <property type="entry name" value="Quin_OxRdtase/zeta-crystal_CS"/>
</dbReference>
<keyword evidence="1" id="KW-0560">Oxidoreductase</keyword>
<dbReference type="Gene3D" id="3.40.50.720">
    <property type="entry name" value="NAD(P)-binding Rossmann-like Domain"/>
    <property type="match status" value="1"/>
</dbReference>
<proteinExistence type="predicted"/>
<reference evidence="4" key="1">
    <citation type="journal article" date="2019" name="Int. J. Syst. Evol. Microbiol.">
        <title>The Global Catalogue of Microorganisms (GCM) 10K type strain sequencing project: providing services to taxonomists for standard genome sequencing and annotation.</title>
        <authorList>
            <consortium name="The Broad Institute Genomics Platform"/>
            <consortium name="The Broad Institute Genome Sequencing Center for Infectious Disease"/>
            <person name="Wu L."/>
            <person name="Ma J."/>
        </authorList>
    </citation>
    <scope>NUCLEOTIDE SEQUENCE [LARGE SCALE GENOMIC DNA]</scope>
    <source>
        <strain evidence="4">KCTC 42953</strain>
    </source>
</reference>
<dbReference type="InterPro" id="IPR011032">
    <property type="entry name" value="GroES-like_sf"/>
</dbReference>
<keyword evidence="4" id="KW-1185">Reference proteome</keyword>
<dbReference type="CDD" id="cd08267">
    <property type="entry name" value="MDR1"/>
    <property type="match status" value="1"/>
</dbReference>
<evidence type="ECO:0000313" key="3">
    <source>
        <dbReference type="EMBL" id="MFC3194796.1"/>
    </source>
</evidence>
<dbReference type="InterPro" id="IPR020843">
    <property type="entry name" value="ER"/>
</dbReference>